<dbReference type="InterPro" id="IPR013332">
    <property type="entry name" value="KPR_N"/>
</dbReference>
<comment type="similarity">
    <text evidence="1">Belongs to the ketopantoate reductase family.</text>
</comment>
<keyword evidence="2" id="KW-0521">NADP</keyword>
<dbReference type="EMBL" id="JARIHO010000002">
    <property type="protein sequence ID" value="KAJ7367241.1"/>
    <property type="molecule type" value="Genomic_DNA"/>
</dbReference>
<feature type="domain" description="Ketopantoate reductase N-terminal" evidence="4">
    <location>
        <begin position="30"/>
        <end position="185"/>
    </location>
</feature>
<dbReference type="NCBIfam" id="TIGR00745">
    <property type="entry name" value="apbA_panE"/>
    <property type="match status" value="1"/>
</dbReference>
<sequence>MQPRSYGVGVASIFVPPSALSSPLMTDVDVLVFGLGALGSTYAYILQAGKQVRSVSVVARSNAEVVQAKGLTLRSEKFGVHEGVRFDAVYPNCEEAAKSGLSFSYVICANKAILDSNPSLEDMLRPVVGPDAVLVLIQNGIGQEDALREAFPTTTIIASTVWTGARTVDVGVVEVFTPTDSLVLGVHWSSDISRARQQSQIDILASILTKSNASVTVKEDVQPDRCVKAIWNSAWNTLTALTQLRTRDWIATSPGAREVARGIFIEGVRVAKGKGIAIPDDTLETLMIKYTTLEGFSSMLTDSLNEKPMEIEAILGTIMREGNRLGLPVPTLKIIYTLLKAMEWKHAHPDEARLAMIG</sequence>
<dbReference type="Gene3D" id="1.10.1040.10">
    <property type="entry name" value="N-(1-d-carboxylethyl)-l-norvaline Dehydrogenase, domain 2"/>
    <property type="match status" value="1"/>
</dbReference>
<dbReference type="InterPro" id="IPR003710">
    <property type="entry name" value="ApbA"/>
</dbReference>
<proteinExistence type="inferred from homology"/>
<keyword evidence="7" id="KW-1185">Reference proteome</keyword>
<reference evidence="6" key="1">
    <citation type="submission" date="2023-03" db="EMBL/GenBank/DDBJ databases">
        <title>Massive genome expansion in bonnet fungi (Mycena s.s.) driven by repeated elements and novel gene families across ecological guilds.</title>
        <authorList>
            <consortium name="Lawrence Berkeley National Laboratory"/>
            <person name="Harder C.B."/>
            <person name="Miyauchi S."/>
            <person name="Viragh M."/>
            <person name="Kuo A."/>
            <person name="Thoen E."/>
            <person name="Andreopoulos B."/>
            <person name="Lu D."/>
            <person name="Skrede I."/>
            <person name="Drula E."/>
            <person name="Henrissat B."/>
            <person name="Morin E."/>
            <person name="Kohler A."/>
            <person name="Barry K."/>
            <person name="LaButti K."/>
            <person name="Morin E."/>
            <person name="Salamov A."/>
            <person name="Lipzen A."/>
            <person name="Mereny Z."/>
            <person name="Hegedus B."/>
            <person name="Baldrian P."/>
            <person name="Stursova M."/>
            <person name="Weitz H."/>
            <person name="Taylor A."/>
            <person name="Grigoriev I.V."/>
            <person name="Nagy L.G."/>
            <person name="Martin F."/>
            <person name="Kauserud H."/>
        </authorList>
    </citation>
    <scope>NUCLEOTIDE SEQUENCE</scope>
    <source>
        <strain evidence="6">CBHHK002</strain>
    </source>
</reference>
<dbReference type="Proteomes" id="UP001218218">
    <property type="component" value="Unassembled WGS sequence"/>
</dbReference>
<evidence type="ECO:0000256" key="2">
    <source>
        <dbReference type="ARBA" id="ARBA00022857"/>
    </source>
</evidence>
<accession>A0AAD7ASN0</accession>
<dbReference type="SUPFAM" id="SSF48179">
    <property type="entry name" value="6-phosphogluconate dehydrogenase C-terminal domain-like"/>
    <property type="match status" value="1"/>
</dbReference>
<dbReference type="Pfam" id="PF08546">
    <property type="entry name" value="ApbA_C"/>
    <property type="match status" value="1"/>
</dbReference>
<dbReference type="AlphaFoldDB" id="A0AAD7ASN0"/>
<name>A0AAD7ASN0_9AGAR</name>
<dbReference type="PANTHER" id="PTHR21708">
    <property type="entry name" value="PROBABLE 2-DEHYDROPANTOATE 2-REDUCTASE"/>
    <property type="match status" value="1"/>
</dbReference>
<dbReference type="GO" id="GO:0008677">
    <property type="term" value="F:2-dehydropantoate 2-reductase activity"/>
    <property type="evidence" value="ECO:0007669"/>
    <property type="project" value="InterPro"/>
</dbReference>
<dbReference type="GO" id="GO:0005737">
    <property type="term" value="C:cytoplasm"/>
    <property type="evidence" value="ECO:0007669"/>
    <property type="project" value="TreeGrafter"/>
</dbReference>
<protein>
    <submittedName>
        <fullName evidence="6">Ketopantoate reductase PanE/ApbA C terminal-domain-containing protein</fullName>
    </submittedName>
</protein>
<organism evidence="6 7">
    <name type="scientific">Mycena albidolilacea</name>
    <dbReference type="NCBI Taxonomy" id="1033008"/>
    <lineage>
        <taxon>Eukaryota</taxon>
        <taxon>Fungi</taxon>
        <taxon>Dikarya</taxon>
        <taxon>Basidiomycota</taxon>
        <taxon>Agaricomycotina</taxon>
        <taxon>Agaricomycetes</taxon>
        <taxon>Agaricomycetidae</taxon>
        <taxon>Agaricales</taxon>
        <taxon>Marasmiineae</taxon>
        <taxon>Mycenaceae</taxon>
        <taxon>Mycena</taxon>
    </lineage>
</organism>
<dbReference type="InterPro" id="IPR051402">
    <property type="entry name" value="KPR-Related"/>
</dbReference>
<dbReference type="InterPro" id="IPR013752">
    <property type="entry name" value="KPA_reductase"/>
</dbReference>
<dbReference type="InterPro" id="IPR013328">
    <property type="entry name" value="6PGD_dom2"/>
</dbReference>
<keyword evidence="3" id="KW-0560">Oxidoreductase</keyword>
<dbReference type="FunFam" id="1.10.1040.10:FF:000017">
    <property type="entry name" value="2-dehydropantoate 2-reductase"/>
    <property type="match status" value="1"/>
</dbReference>
<dbReference type="InterPro" id="IPR008927">
    <property type="entry name" value="6-PGluconate_DH-like_C_sf"/>
</dbReference>
<feature type="domain" description="Ketopantoate reductase C-terminal" evidence="5">
    <location>
        <begin position="220"/>
        <end position="343"/>
    </location>
</feature>
<evidence type="ECO:0000313" key="6">
    <source>
        <dbReference type="EMBL" id="KAJ7367241.1"/>
    </source>
</evidence>
<dbReference type="Pfam" id="PF02558">
    <property type="entry name" value="ApbA"/>
    <property type="match status" value="1"/>
</dbReference>
<evidence type="ECO:0000259" key="4">
    <source>
        <dbReference type="Pfam" id="PF02558"/>
    </source>
</evidence>
<dbReference type="PANTHER" id="PTHR21708:SF30">
    <property type="entry name" value="2-DEHYDROPANTOATE 2-REDUCTASE-RELATED"/>
    <property type="match status" value="1"/>
</dbReference>
<dbReference type="GO" id="GO:0015940">
    <property type="term" value="P:pantothenate biosynthetic process"/>
    <property type="evidence" value="ECO:0007669"/>
    <property type="project" value="InterPro"/>
</dbReference>
<gene>
    <name evidence="6" type="ORF">DFH08DRAFT_764966</name>
</gene>
<evidence type="ECO:0000259" key="5">
    <source>
        <dbReference type="Pfam" id="PF08546"/>
    </source>
</evidence>
<evidence type="ECO:0000313" key="7">
    <source>
        <dbReference type="Proteomes" id="UP001218218"/>
    </source>
</evidence>
<comment type="caution">
    <text evidence="6">The sequence shown here is derived from an EMBL/GenBank/DDBJ whole genome shotgun (WGS) entry which is preliminary data.</text>
</comment>
<evidence type="ECO:0000256" key="1">
    <source>
        <dbReference type="ARBA" id="ARBA00007870"/>
    </source>
</evidence>
<dbReference type="Gene3D" id="3.40.50.720">
    <property type="entry name" value="NAD(P)-binding Rossmann-like Domain"/>
    <property type="match status" value="1"/>
</dbReference>
<evidence type="ECO:0000256" key="3">
    <source>
        <dbReference type="ARBA" id="ARBA00023002"/>
    </source>
</evidence>